<evidence type="ECO:0000256" key="1">
    <source>
        <dbReference type="ARBA" id="ARBA00022737"/>
    </source>
</evidence>
<dbReference type="InterPro" id="IPR051012">
    <property type="entry name" value="CellSynth/LPSAsmb/PSIAsmb"/>
</dbReference>
<dbReference type="SMART" id="SM00028">
    <property type="entry name" value="TPR"/>
    <property type="match status" value="3"/>
</dbReference>
<organism evidence="3 4">
    <name type="scientific">Mangrovicoccus algicola</name>
    <dbReference type="NCBI Taxonomy" id="2771008"/>
    <lineage>
        <taxon>Bacteria</taxon>
        <taxon>Pseudomonadati</taxon>
        <taxon>Pseudomonadota</taxon>
        <taxon>Alphaproteobacteria</taxon>
        <taxon>Rhodobacterales</taxon>
        <taxon>Paracoccaceae</taxon>
        <taxon>Mangrovicoccus</taxon>
    </lineage>
</organism>
<gene>
    <name evidence="3" type="ORF">ICN82_05030</name>
</gene>
<evidence type="ECO:0000313" key="3">
    <source>
        <dbReference type="EMBL" id="MBE3637567.1"/>
    </source>
</evidence>
<keyword evidence="1" id="KW-0677">Repeat</keyword>
<protein>
    <submittedName>
        <fullName evidence="3">Tetratricopeptide repeat protein</fullName>
    </submittedName>
</protein>
<dbReference type="Pfam" id="PF14559">
    <property type="entry name" value="TPR_19"/>
    <property type="match status" value="3"/>
</dbReference>
<dbReference type="AlphaFoldDB" id="A0A8J6YU34"/>
<dbReference type="InterPro" id="IPR011990">
    <property type="entry name" value="TPR-like_helical_dom_sf"/>
</dbReference>
<evidence type="ECO:0000313" key="4">
    <source>
        <dbReference type="Proteomes" id="UP000609121"/>
    </source>
</evidence>
<evidence type="ECO:0000256" key="2">
    <source>
        <dbReference type="ARBA" id="ARBA00022803"/>
    </source>
</evidence>
<dbReference type="RefSeq" id="WP_193180341.1">
    <property type="nucleotide sequence ID" value="NZ_JACVXA010000010.1"/>
</dbReference>
<comment type="caution">
    <text evidence="3">The sequence shown here is derived from an EMBL/GenBank/DDBJ whole genome shotgun (WGS) entry which is preliminary data.</text>
</comment>
<dbReference type="InterPro" id="IPR019734">
    <property type="entry name" value="TPR_rpt"/>
</dbReference>
<reference evidence="3" key="1">
    <citation type="submission" date="2020-09" db="EMBL/GenBank/DDBJ databases">
        <title>A novel bacterium of genus Mangrovicoccus, isolated from South China Sea.</title>
        <authorList>
            <person name="Huang H."/>
            <person name="Mo K."/>
            <person name="Hu Y."/>
        </authorList>
    </citation>
    <scope>NUCLEOTIDE SEQUENCE</scope>
    <source>
        <strain evidence="3">HB182678</strain>
    </source>
</reference>
<keyword evidence="4" id="KW-1185">Reference proteome</keyword>
<accession>A0A8J6YU34</accession>
<dbReference type="PANTHER" id="PTHR45586:SF14">
    <property type="entry name" value="TETRATRICOPEPTIDE TPR_2 REPEAT PROTEIN"/>
    <property type="match status" value="1"/>
</dbReference>
<dbReference type="Gene3D" id="1.25.40.10">
    <property type="entry name" value="Tetratricopeptide repeat domain"/>
    <property type="match status" value="2"/>
</dbReference>
<keyword evidence="2" id="KW-0802">TPR repeat</keyword>
<dbReference type="Proteomes" id="UP000609121">
    <property type="component" value="Unassembled WGS sequence"/>
</dbReference>
<dbReference type="PANTHER" id="PTHR45586">
    <property type="entry name" value="TPR REPEAT-CONTAINING PROTEIN PA4667"/>
    <property type="match status" value="1"/>
</dbReference>
<name>A0A8J6YU34_9RHOB</name>
<sequence length="422" mass="44751">MSQGSGADAPTAGAGTRTRLRAHLAKLRALLLMPEEQHVPGRNGLRFAVAEGLREIGAPRQAEALYAAILHEEPDNARAQAFRAACAVDAGRVGILKADSLEQSLDRLADLFGVTRQDQAYIRQKAATLTRMGFPAEAQALLRGLARTFSGPRPEMRGLSQQMVAMGETGAAAILLDRMLEPDPDDTTVLAWRAELALQEADPALALSLCARGLARNDGHEDLRRVRAEALARQGHADRAAEELAALVAQSPANPRARLSLADTLVAAGRLAEAEAACHAVLAAMPAQPRALMILIGVAQAEGDIDEALLRCRAALEQCPGDPRFLSRLAQICAQAGREGEGLAILEPLRREAPPGSPLHRMTAEALSAAGRVEEAEAIYRQMLAQDPADLAALTGLATLAEQRGAFDAALAHLEEALWTPA</sequence>
<dbReference type="SUPFAM" id="SSF48452">
    <property type="entry name" value="TPR-like"/>
    <property type="match status" value="2"/>
</dbReference>
<dbReference type="EMBL" id="JACVXA010000010">
    <property type="protein sequence ID" value="MBE3637567.1"/>
    <property type="molecule type" value="Genomic_DNA"/>
</dbReference>
<proteinExistence type="predicted"/>